<protein>
    <submittedName>
        <fullName evidence="6">TetR/AcrR family transcriptional regulator</fullName>
    </submittedName>
</protein>
<dbReference type="PANTHER" id="PTHR30055:SF234">
    <property type="entry name" value="HTH-TYPE TRANSCRIPTIONAL REGULATOR BETI"/>
    <property type="match status" value="1"/>
</dbReference>
<evidence type="ECO:0000256" key="1">
    <source>
        <dbReference type="ARBA" id="ARBA00023015"/>
    </source>
</evidence>
<dbReference type="SUPFAM" id="SSF46689">
    <property type="entry name" value="Homeodomain-like"/>
    <property type="match status" value="1"/>
</dbReference>
<dbReference type="PROSITE" id="PS50977">
    <property type="entry name" value="HTH_TETR_2"/>
    <property type="match status" value="1"/>
</dbReference>
<feature type="DNA-binding region" description="H-T-H motif" evidence="4">
    <location>
        <begin position="32"/>
        <end position="51"/>
    </location>
</feature>
<dbReference type="Pfam" id="PF00440">
    <property type="entry name" value="TetR_N"/>
    <property type="match status" value="1"/>
</dbReference>
<gene>
    <name evidence="6" type="ORF">LVJ94_20770</name>
</gene>
<name>A0ABZ2LFU8_9BACT</name>
<dbReference type="InterPro" id="IPR009057">
    <property type="entry name" value="Homeodomain-like_sf"/>
</dbReference>
<dbReference type="Gene3D" id="1.10.357.10">
    <property type="entry name" value="Tetracycline Repressor, domain 2"/>
    <property type="match status" value="1"/>
</dbReference>
<dbReference type="InterPro" id="IPR001647">
    <property type="entry name" value="HTH_TetR"/>
</dbReference>
<evidence type="ECO:0000259" key="5">
    <source>
        <dbReference type="PROSITE" id="PS50977"/>
    </source>
</evidence>
<evidence type="ECO:0000313" key="7">
    <source>
        <dbReference type="Proteomes" id="UP001374803"/>
    </source>
</evidence>
<feature type="domain" description="HTH tetR-type" evidence="5">
    <location>
        <begin position="9"/>
        <end position="69"/>
    </location>
</feature>
<keyword evidence="7" id="KW-1185">Reference proteome</keyword>
<dbReference type="RefSeq" id="WP_394839323.1">
    <property type="nucleotide sequence ID" value="NZ_CP089929.1"/>
</dbReference>
<keyword evidence="1" id="KW-0805">Transcription regulation</keyword>
<keyword evidence="2 4" id="KW-0238">DNA-binding</keyword>
<organism evidence="6 7">
    <name type="scientific">Pendulispora rubella</name>
    <dbReference type="NCBI Taxonomy" id="2741070"/>
    <lineage>
        <taxon>Bacteria</taxon>
        <taxon>Pseudomonadati</taxon>
        <taxon>Myxococcota</taxon>
        <taxon>Myxococcia</taxon>
        <taxon>Myxococcales</taxon>
        <taxon>Sorangiineae</taxon>
        <taxon>Pendulisporaceae</taxon>
        <taxon>Pendulispora</taxon>
    </lineage>
</organism>
<keyword evidence="3" id="KW-0804">Transcription</keyword>
<dbReference type="EMBL" id="CP089983">
    <property type="protein sequence ID" value="WXB09650.1"/>
    <property type="molecule type" value="Genomic_DNA"/>
</dbReference>
<dbReference type="PRINTS" id="PR00455">
    <property type="entry name" value="HTHTETR"/>
</dbReference>
<proteinExistence type="predicted"/>
<evidence type="ECO:0000256" key="2">
    <source>
        <dbReference type="ARBA" id="ARBA00023125"/>
    </source>
</evidence>
<accession>A0ABZ2LFU8</accession>
<evidence type="ECO:0000313" key="6">
    <source>
        <dbReference type="EMBL" id="WXB09650.1"/>
    </source>
</evidence>
<evidence type="ECO:0000256" key="4">
    <source>
        <dbReference type="PROSITE-ProRule" id="PRU00335"/>
    </source>
</evidence>
<dbReference type="Proteomes" id="UP001374803">
    <property type="component" value="Chromosome"/>
</dbReference>
<reference evidence="6" key="1">
    <citation type="submission" date="2021-12" db="EMBL/GenBank/DDBJ databases">
        <title>Discovery of the Pendulisporaceae a myxobacterial family with distinct sporulation behavior and unique specialized metabolism.</title>
        <authorList>
            <person name="Garcia R."/>
            <person name="Popoff A."/>
            <person name="Bader C.D."/>
            <person name="Loehr J."/>
            <person name="Walesch S."/>
            <person name="Walt C."/>
            <person name="Boldt J."/>
            <person name="Bunk B."/>
            <person name="Haeckl F.J.F.P.J."/>
            <person name="Gunesch A.P."/>
            <person name="Birkelbach J."/>
            <person name="Nuebel U."/>
            <person name="Pietschmann T."/>
            <person name="Bach T."/>
            <person name="Mueller R."/>
        </authorList>
    </citation>
    <scope>NUCLEOTIDE SEQUENCE</scope>
    <source>
        <strain evidence="6">MSr11367</strain>
    </source>
</reference>
<dbReference type="PANTHER" id="PTHR30055">
    <property type="entry name" value="HTH-TYPE TRANSCRIPTIONAL REGULATOR RUTR"/>
    <property type="match status" value="1"/>
</dbReference>
<sequence>MPRPRRSADEARQMILDAAERRLREAGPASIRLQEVSADVGISHPAVLHHFGNREGLVRAVVERAIERLQSDLLATLAETKDVPNGMALFDRVFEVLYERGHARLIAWLVLSGYDPFDSEAARSGWEKIAEITHTLRTRGRKRGDAPSYRDTRFTVVLSALALFGQAIVGDSTLGAAGFSDRTRSGREFRKWFAAMLAQHLEG</sequence>
<dbReference type="InterPro" id="IPR050109">
    <property type="entry name" value="HTH-type_TetR-like_transc_reg"/>
</dbReference>
<evidence type="ECO:0000256" key="3">
    <source>
        <dbReference type="ARBA" id="ARBA00023163"/>
    </source>
</evidence>